<evidence type="ECO:0000256" key="1">
    <source>
        <dbReference type="SAM" id="MobiDB-lite"/>
    </source>
</evidence>
<comment type="caution">
    <text evidence="3">The sequence shown here is derived from an EMBL/GenBank/DDBJ whole genome shotgun (WGS) entry which is preliminary data.</text>
</comment>
<dbReference type="Proteomes" id="UP001499863">
    <property type="component" value="Unassembled WGS sequence"/>
</dbReference>
<keyword evidence="4" id="KW-1185">Reference proteome</keyword>
<organism evidence="3 4">
    <name type="scientific">Kitasatospora putterlickiae</name>
    <dbReference type="NCBI Taxonomy" id="221725"/>
    <lineage>
        <taxon>Bacteria</taxon>
        <taxon>Bacillati</taxon>
        <taxon>Actinomycetota</taxon>
        <taxon>Actinomycetes</taxon>
        <taxon>Kitasatosporales</taxon>
        <taxon>Streptomycetaceae</taxon>
        <taxon>Kitasatospora</taxon>
    </lineage>
</organism>
<dbReference type="InterPro" id="IPR045481">
    <property type="entry name" value="fvmX3"/>
</dbReference>
<proteinExistence type="predicted"/>
<evidence type="ECO:0000313" key="3">
    <source>
        <dbReference type="EMBL" id="GAA1392538.1"/>
    </source>
</evidence>
<feature type="domain" description="FtsH ternary system" evidence="2">
    <location>
        <begin position="1"/>
        <end position="78"/>
    </location>
</feature>
<evidence type="ECO:0000259" key="2">
    <source>
        <dbReference type="Pfam" id="PF19999"/>
    </source>
</evidence>
<dbReference type="EMBL" id="BAAAKJ010000125">
    <property type="protein sequence ID" value="GAA1392538.1"/>
    <property type="molecule type" value="Genomic_DNA"/>
</dbReference>
<dbReference type="RefSeq" id="WP_344332994.1">
    <property type="nucleotide sequence ID" value="NZ_BAAAKJ010000125.1"/>
</dbReference>
<evidence type="ECO:0000313" key="4">
    <source>
        <dbReference type="Proteomes" id="UP001499863"/>
    </source>
</evidence>
<feature type="region of interest" description="Disordered" evidence="1">
    <location>
        <begin position="51"/>
        <end position="92"/>
    </location>
</feature>
<protein>
    <recommendedName>
        <fullName evidence="2">FtsH ternary system domain-containing protein</fullName>
    </recommendedName>
</protein>
<sequence>MRVRVRFRFRADTGEVEVYEVDTVGQGVPAPDHDARHDRVVGLLARVVEENAEIEEDLSAAPRRDRGTGDARRSPAPLPEPAGQESPERGRE</sequence>
<feature type="compositionally biased region" description="Basic and acidic residues" evidence="1">
    <location>
        <begin position="62"/>
        <end position="73"/>
    </location>
</feature>
<reference evidence="3 4" key="1">
    <citation type="journal article" date="2019" name="Int. J. Syst. Evol. Microbiol.">
        <title>The Global Catalogue of Microorganisms (GCM) 10K type strain sequencing project: providing services to taxonomists for standard genome sequencing and annotation.</title>
        <authorList>
            <consortium name="The Broad Institute Genomics Platform"/>
            <consortium name="The Broad Institute Genome Sequencing Center for Infectious Disease"/>
            <person name="Wu L."/>
            <person name="Ma J."/>
        </authorList>
    </citation>
    <scope>NUCLEOTIDE SEQUENCE [LARGE SCALE GENOMIC DNA]</scope>
    <source>
        <strain evidence="3 4">JCM 12393</strain>
    </source>
</reference>
<gene>
    <name evidence="3" type="ORF">GCM10009639_24340</name>
</gene>
<dbReference type="Pfam" id="PF19999">
    <property type="entry name" value="fvmX3"/>
    <property type="match status" value="1"/>
</dbReference>
<accession>A0ABN1Y005</accession>
<name>A0ABN1Y005_9ACTN</name>